<dbReference type="EC" id="2.7.13.3" evidence="3"/>
<evidence type="ECO:0000256" key="9">
    <source>
        <dbReference type="ARBA" id="ARBA00039401"/>
    </source>
</evidence>
<dbReference type="InterPro" id="IPR003661">
    <property type="entry name" value="HisK_dim/P_dom"/>
</dbReference>
<evidence type="ECO:0000256" key="4">
    <source>
        <dbReference type="ARBA" id="ARBA00022553"/>
    </source>
</evidence>
<keyword evidence="8 10" id="KW-0472">Membrane</keyword>
<dbReference type="RefSeq" id="WP_345186823.1">
    <property type="nucleotide sequence ID" value="NZ_BAABGP010000014.1"/>
</dbReference>
<feature type="transmembrane region" description="Helical" evidence="10">
    <location>
        <begin position="91"/>
        <end position="119"/>
    </location>
</feature>
<dbReference type="InterPro" id="IPR004358">
    <property type="entry name" value="Sig_transdc_His_kin-like_C"/>
</dbReference>
<keyword evidence="10" id="KW-1133">Transmembrane helix</keyword>
<dbReference type="SUPFAM" id="SSF55874">
    <property type="entry name" value="ATPase domain of HSP90 chaperone/DNA topoisomerase II/histidine kinase"/>
    <property type="match status" value="1"/>
</dbReference>
<dbReference type="InterPro" id="IPR036097">
    <property type="entry name" value="HisK_dim/P_sf"/>
</dbReference>
<dbReference type="SMART" id="SM00388">
    <property type="entry name" value="HisKA"/>
    <property type="match status" value="1"/>
</dbReference>
<feature type="domain" description="Histidine kinase" evidence="11">
    <location>
        <begin position="312"/>
        <end position="526"/>
    </location>
</feature>
<dbReference type="InterPro" id="IPR003594">
    <property type="entry name" value="HATPase_dom"/>
</dbReference>
<dbReference type="Pfam" id="PF00512">
    <property type="entry name" value="HisKA"/>
    <property type="match status" value="1"/>
</dbReference>
<dbReference type="InterPro" id="IPR036890">
    <property type="entry name" value="HATPase_C_sf"/>
</dbReference>
<evidence type="ECO:0000256" key="6">
    <source>
        <dbReference type="ARBA" id="ARBA00022777"/>
    </source>
</evidence>
<feature type="transmembrane region" description="Helical" evidence="10">
    <location>
        <begin position="131"/>
        <end position="153"/>
    </location>
</feature>
<evidence type="ECO:0000256" key="2">
    <source>
        <dbReference type="ARBA" id="ARBA00004236"/>
    </source>
</evidence>
<dbReference type="Proteomes" id="UP001500731">
    <property type="component" value="Unassembled WGS sequence"/>
</dbReference>
<feature type="transmembrane region" description="Helical" evidence="10">
    <location>
        <begin position="12"/>
        <end position="28"/>
    </location>
</feature>
<keyword evidence="7" id="KW-0902">Two-component regulatory system</keyword>
<dbReference type="SUPFAM" id="SSF47384">
    <property type="entry name" value="Homodimeric domain of signal transducing histidine kinase"/>
    <property type="match status" value="1"/>
</dbReference>
<dbReference type="InterPro" id="IPR050351">
    <property type="entry name" value="BphY/WalK/GraS-like"/>
</dbReference>
<evidence type="ECO:0000256" key="1">
    <source>
        <dbReference type="ARBA" id="ARBA00000085"/>
    </source>
</evidence>
<dbReference type="SMART" id="SM00387">
    <property type="entry name" value="HATPase_c"/>
    <property type="match status" value="1"/>
</dbReference>
<dbReference type="EMBL" id="BAABGP010000014">
    <property type="protein sequence ID" value="GAA4486087.1"/>
    <property type="molecule type" value="Genomic_DNA"/>
</dbReference>
<organism evidence="13 14">
    <name type="scientific">Microbacterium panaciterrae</name>
    <dbReference type="NCBI Taxonomy" id="985759"/>
    <lineage>
        <taxon>Bacteria</taxon>
        <taxon>Bacillati</taxon>
        <taxon>Actinomycetota</taxon>
        <taxon>Actinomycetes</taxon>
        <taxon>Micrococcales</taxon>
        <taxon>Microbacteriaceae</taxon>
        <taxon>Microbacterium</taxon>
    </lineage>
</organism>
<dbReference type="GO" id="GO:0016301">
    <property type="term" value="F:kinase activity"/>
    <property type="evidence" value="ECO:0007669"/>
    <property type="project" value="UniProtKB-KW"/>
</dbReference>
<dbReference type="InterPro" id="IPR035965">
    <property type="entry name" value="PAS-like_dom_sf"/>
</dbReference>
<evidence type="ECO:0000313" key="13">
    <source>
        <dbReference type="EMBL" id="GAA4486087.1"/>
    </source>
</evidence>
<dbReference type="PANTHER" id="PTHR42878">
    <property type="entry name" value="TWO-COMPONENT HISTIDINE KINASE"/>
    <property type="match status" value="1"/>
</dbReference>
<dbReference type="CDD" id="cd00082">
    <property type="entry name" value="HisKA"/>
    <property type="match status" value="1"/>
</dbReference>
<dbReference type="InterPro" id="IPR005467">
    <property type="entry name" value="His_kinase_dom"/>
</dbReference>
<dbReference type="Gene3D" id="1.10.287.130">
    <property type="match status" value="1"/>
</dbReference>
<evidence type="ECO:0000256" key="10">
    <source>
        <dbReference type="SAM" id="Phobius"/>
    </source>
</evidence>
<keyword evidence="4" id="KW-0597">Phosphoprotein</keyword>
<dbReference type="CDD" id="cd00075">
    <property type="entry name" value="HATPase"/>
    <property type="match status" value="1"/>
</dbReference>
<dbReference type="Gene3D" id="3.30.565.10">
    <property type="entry name" value="Histidine kinase-like ATPase, C-terminal domain"/>
    <property type="match status" value="1"/>
</dbReference>
<dbReference type="PRINTS" id="PR00344">
    <property type="entry name" value="BCTRLSENSOR"/>
</dbReference>
<sequence>MSRRASIWRWQLIYTGTVVAVAVLITALKPSVFAIPLFTMGLLITILTTIAVLLLPWDRIPAGAVLVVPLMDIVAIGLTTEVPDIRLSFLWVIPITWIATYYTMSAVVAAIALSAASLLTVGSQTGTISDVVLRMLITALALGFLGATIRLGMRRSRAARRLLRRRSEQINQAAQRAETHERRVTQIIDALDTALVAVGADGGILKMNDAYRRLYGWGAFAGALPAPAVEYDDREGEPIPVERTVLSRAARGEVLTGERVWLYDATGAWRALEVRVQPIASAVGEGGVALVLIDDVTAVLQLAEERRMMSAILNHELRNPLTAIVGHVDLLLERDDLPPRAADQLRIVASAGERMQGLVTTALDASHPQPRVRSEPVDLRALVQASVSSFLPTATANRLQVDVSGAQALLIHGDAFQLRQAIDNVLSNAVKYTGAGGSIRLALDATGDGSAALTIEDTGSGMSPADLDRLFQPYFRSERAVLSGIPGTGLGMVVVHDIVTAHGGTIDVTSAVGEGTTMRLRFPRRVDRIPSS</sequence>
<reference evidence="14" key="1">
    <citation type="journal article" date="2019" name="Int. J. Syst. Evol. Microbiol.">
        <title>The Global Catalogue of Microorganisms (GCM) 10K type strain sequencing project: providing services to taxonomists for standard genome sequencing and annotation.</title>
        <authorList>
            <consortium name="The Broad Institute Genomics Platform"/>
            <consortium name="The Broad Institute Genome Sequencing Center for Infectious Disease"/>
            <person name="Wu L."/>
            <person name="Ma J."/>
        </authorList>
    </citation>
    <scope>NUCLEOTIDE SEQUENCE [LARGE SCALE GENOMIC DNA]</scope>
    <source>
        <strain evidence="14">JCM 17839</strain>
    </source>
</reference>
<evidence type="ECO:0000256" key="7">
    <source>
        <dbReference type="ARBA" id="ARBA00023012"/>
    </source>
</evidence>
<comment type="caution">
    <text evidence="13">The sequence shown here is derived from an EMBL/GenBank/DDBJ whole genome shotgun (WGS) entry which is preliminary data.</text>
</comment>
<evidence type="ECO:0000256" key="5">
    <source>
        <dbReference type="ARBA" id="ARBA00022679"/>
    </source>
</evidence>
<keyword evidence="14" id="KW-1185">Reference proteome</keyword>
<evidence type="ECO:0000259" key="12">
    <source>
        <dbReference type="PROSITE" id="PS50112"/>
    </source>
</evidence>
<dbReference type="Gene3D" id="3.30.450.20">
    <property type="entry name" value="PAS domain"/>
    <property type="match status" value="1"/>
</dbReference>
<proteinExistence type="predicted"/>
<comment type="subcellular location">
    <subcellularLocation>
        <location evidence="2">Cell membrane</location>
    </subcellularLocation>
</comment>
<evidence type="ECO:0000313" key="14">
    <source>
        <dbReference type="Proteomes" id="UP001500731"/>
    </source>
</evidence>
<dbReference type="InterPro" id="IPR000014">
    <property type="entry name" value="PAS"/>
</dbReference>
<evidence type="ECO:0000259" key="11">
    <source>
        <dbReference type="PROSITE" id="PS50109"/>
    </source>
</evidence>
<accession>A0ABP8PH08</accession>
<keyword evidence="10" id="KW-0812">Transmembrane</keyword>
<keyword evidence="6 13" id="KW-0418">Kinase</keyword>
<dbReference type="SUPFAM" id="SSF55785">
    <property type="entry name" value="PYP-like sensor domain (PAS domain)"/>
    <property type="match status" value="1"/>
</dbReference>
<dbReference type="NCBIfam" id="TIGR00229">
    <property type="entry name" value="sensory_box"/>
    <property type="match status" value="1"/>
</dbReference>
<dbReference type="PANTHER" id="PTHR42878:SF13">
    <property type="entry name" value="HISTIDINE KINASE"/>
    <property type="match status" value="1"/>
</dbReference>
<protein>
    <recommendedName>
        <fullName evidence="9">Sensor-like histidine kinase SenX3</fullName>
        <ecNumber evidence="3">2.7.13.3</ecNumber>
    </recommendedName>
</protein>
<evidence type="ECO:0000256" key="3">
    <source>
        <dbReference type="ARBA" id="ARBA00012438"/>
    </source>
</evidence>
<dbReference type="Pfam" id="PF02518">
    <property type="entry name" value="HATPase_c"/>
    <property type="match status" value="1"/>
</dbReference>
<feature type="transmembrane region" description="Helical" evidence="10">
    <location>
        <begin position="34"/>
        <end position="55"/>
    </location>
</feature>
<feature type="domain" description="PAS" evidence="12">
    <location>
        <begin position="180"/>
        <end position="217"/>
    </location>
</feature>
<evidence type="ECO:0000256" key="8">
    <source>
        <dbReference type="ARBA" id="ARBA00023136"/>
    </source>
</evidence>
<comment type="catalytic activity">
    <reaction evidence="1">
        <text>ATP + protein L-histidine = ADP + protein N-phospho-L-histidine.</text>
        <dbReference type="EC" id="2.7.13.3"/>
    </reaction>
</comment>
<gene>
    <name evidence="13" type="ORF">GCM10023171_21470</name>
</gene>
<name>A0ABP8PH08_9MICO</name>
<feature type="transmembrane region" description="Helical" evidence="10">
    <location>
        <begin position="62"/>
        <end position="79"/>
    </location>
</feature>
<dbReference type="PROSITE" id="PS50112">
    <property type="entry name" value="PAS"/>
    <property type="match status" value="1"/>
</dbReference>
<dbReference type="PROSITE" id="PS50109">
    <property type="entry name" value="HIS_KIN"/>
    <property type="match status" value="1"/>
</dbReference>
<keyword evidence="5" id="KW-0808">Transferase</keyword>